<sequence length="157" mass="16766">MDVTLGIGIGSLAAAIIALFALGISIYSAVISTKSLGASTRSAHAAELSAGAVQRSADADEEMVRLAKSNADRPEVPWHLIKEGRSYRLMNNSDEEARNVEISGSVMASDFENGDAIPARSAIRLLDMRTLASSDPLSVTWSRPGRDERLGPWTQPL</sequence>
<dbReference type="Proteomes" id="UP001183226">
    <property type="component" value="Unassembled WGS sequence"/>
</dbReference>
<feature type="region of interest" description="Disordered" evidence="1">
    <location>
        <begin position="136"/>
        <end position="157"/>
    </location>
</feature>
<evidence type="ECO:0000313" key="3">
    <source>
        <dbReference type="EMBL" id="MDT0303548.1"/>
    </source>
</evidence>
<keyword evidence="2" id="KW-0812">Transmembrane</keyword>
<accession>A0ABU2KWX8</accession>
<keyword evidence="4" id="KW-1185">Reference proteome</keyword>
<reference evidence="4" key="1">
    <citation type="submission" date="2023-07" db="EMBL/GenBank/DDBJ databases">
        <title>30 novel species of actinomycetes from the DSMZ collection.</title>
        <authorList>
            <person name="Nouioui I."/>
        </authorList>
    </citation>
    <scope>NUCLEOTIDE SEQUENCE [LARGE SCALE GENOMIC DNA]</scope>
    <source>
        <strain evidence="4">DSM 45055</strain>
    </source>
</reference>
<feature type="transmembrane region" description="Helical" evidence="2">
    <location>
        <begin position="6"/>
        <end position="31"/>
    </location>
</feature>
<keyword evidence="2" id="KW-0472">Membrane</keyword>
<evidence type="ECO:0000256" key="1">
    <source>
        <dbReference type="SAM" id="MobiDB-lite"/>
    </source>
</evidence>
<protein>
    <submittedName>
        <fullName evidence="3">Uncharacterized protein</fullName>
    </submittedName>
</protein>
<proteinExistence type="predicted"/>
<dbReference type="EMBL" id="JAVREK010000016">
    <property type="protein sequence ID" value="MDT0303548.1"/>
    <property type="molecule type" value="Genomic_DNA"/>
</dbReference>
<keyword evidence="2" id="KW-1133">Transmembrane helix</keyword>
<organism evidence="3 4">
    <name type="scientific">Streptomonospora wellingtoniae</name>
    <dbReference type="NCBI Taxonomy" id="3075544"/>
    <lineage>
        <taxon>Bacteria</taxon>
        <taxon>Bacillati</taxon>
        <taxon>Actinomycetota</taxon>
        <taxon>Actinomycetes</taxon>
        <taxon>Streptosporangiales</taxon>
        <taxon>Nocardiopsidaceae</taxon>
        <taxon>Streptomonospora</taxon>
    </lineage>
</organism>
<evidence type="ECO:0000313" key="4">
    <source>
        <dbReference type="Proteomes" id="UP001183226"/>
    </source>
</evidence>
<evidence type="ECO:0000256" key="2">
    <source>
        <dbReference type="SAM" id="Phobius"/>
    </source>
</evidence>
<gene>
    <name evidence="3" type="ORF">RM446_15630</name>
</gene>
<dbReference type="RefSeq" id="WP_311546038.1">
    <property type="nucleotide sequence ID" value="NZ_JAVREK010000016.1"/>
</dbReference>
<name>A0ABU2KWX8_9ACTN</name>
<comment type="caution">
    <text evidence="3">The sequence shown here is derived from an EMBL/GenBank/DDBJ whole genome shotgun (WGS) entry which is preliminary data.</text>
</comment>